<dbReference type="FunFam" id="2.40.50.140:FF:000038">
    <property type="entry name" value="Exosome complex component RRP4"/>
    <property type="match status" value="1"/>
</dbReference>
<dbReference type="CDD" id="cd22525">
    <property type="entry name" value="KH-I_Rrp4_eukar"/>
    <property type="match status" value="1"/>
</dbReference>
<comment type="caution">
    <text evidence="9">The sequence shown here is derived from an EMBL/GenBank/DDBJ whole genome shotgun (WGS) entry which is preliminary data.</text>
</comment>
<reference evidence="9" key="2">
    <citation type="journal article" date="2023" name="Plants (Basel)">
        <title>Annotation of the Turnera subulata (Passifloraceae) Draft Genome Reveals the S-Locus Evolved after the Divergence of Turneroideae from Passifloroideae in a Stepwise Manner.</title>
        <authorList>
            <person name="Henning P.M."/>
            <person name="Roalson E.H."/>
            <person name="Mir W."/>
            <person name="McCubbin A.G."/>
            <person name="Shore J.S."/>
        </authorList>
    </citation>
    <scope>NUCLEOTIDE SEQUENCE</scope>
    <source>
        <strain evidence="9">F60SS</strain>
    </source>
</reference>
<sequence length="312" mass="35110">MRDIQLPLNQTQKVRLQRALQQLESLYGNVHSGNSVTVADTIPVNYDDGVLRGHGTMDRDGQVVATLCGVVERVNKLVYVRTLRARYKPEVGDIIVGRVVEVAPKRWKLEINCNQDAQLMLSSMNLPDGIQRRRTAVDELNMRSIFVENDVVCAEVRNCPNEGGVQLQARSQKYGKLEKGQLLTVPPYLVKRQKQHFHHLEQDGVDLILGCNGFIWVGEHVEARDSMIVDQVNNAPGETSLETRQKICQIANAIRVLSTLGFNLNLEVILETVNLSTKLNLPINEMLGSEFHVLVAEREAERRSSKNTKRKG</sequence>
<dbReference type="EMBL" id="JAKUCV010002362">
    <property type="protein sequence ID" value="KAJ4842911.1"/>
    <property type="molecule type" value="Genomic_DNA"/>
</dbReference>
<dbReference type="AlphaFoldDB" id="A0A9Q0JHM0"/>
<protein>
    <submittedName>
        <fullName evidence="9">Exosome non-catalytic core subunit rrp4</fullName>
    </submittedName>
</protein>
<dbReference type="CDD" id="cd05789">
    <property type="entry name" value="S1_Rrp4"/>
    <property type="match status" value="1"/>
</dbReference>
<keyword evidence="6" id="KW-0539">Nucleus</keyword>
<evidence type="ECO:0000256" key="1">
    <source>
        <dbReference type="ARBA" id="ARBA00004123"/>
    </source>
</evidence>
<evidence type="ECO:0000256" key="4">
    <source>
        <dbReference type="ARBA" id="ARBA00022835"/>
    </source>
</evidence>
<feature type="domain" description="RRP4 S1" evidence="8">
    <location>
        <begin position="86"/>
        <end position="157"/>
    </location>
</feature>
<dbReference type="GO" id="GO:0071034">
    <property type="term" value="P:CUT catabolic process"/>
    <property type="evidence" value="ECO:0007669"/>
    <property type="project" value="TreeGrafter"/>
</dbReference>
<keyword evidence="10" id="KW-1185">Reference proteome</keyword>
<evidence type="ECO:0000259" key="8">
    <source>
        <dbReference type="Pfam" id="PF21266"/>
    </source>
</evidence>
<dbReference type="GO" id="GO:0034475">
    <property type="term" value="P:U4 snRNA 3'-end processing"/>
    <property type="evidence" value="ECO:0007669"/>
    <property type="project" value="TreeGrafter"/>
</dbReference>
<dbReference type="SUPFAM" id="SSF50249">
    <property type="entry name" value="Nucleic acid-binding proteins"/>
    <property type="match status" value="1"/>
</dbReference>
<comment type="subcellular location">
    <subcellularLocation>
        <location evidence="1">Nucleus</location>
    </subcellularLocation>
</comment>
<dbReference type="Proteomes" id="UP001141552">
    <property type="component" value="Unassembled WGS sequence"/>
</dbReference>
<proteinExistence type="inferred from homology"/>
<keyword evidence="5" id="KW-0694">RNA-binding</keyword>
<evidence type="ECO:0000256" key="2">
    <source>
        <dbReference type="ARBA" id="ARBA00009155"/>
    </source>
</evidence>
<dbReference type="PANTHER" id="PTHR21321:SF4">
    <property type="entry name" value="EXOSOME COMPLEX COMPONENT RRP4"/>
    <property type="match status" value="1"/>
</dbReference>
<reference evidence="9" key="1">
    <citation type="submission" date="2022-02" db="EMBL/GenBank/DDBJ databases">
        <authorList>
            <person name="Henning P.M."/>
            <person name="McCubbin A.G."/>
            <person name="Shore J.S."/>
        </authorList>
    </citation>
    <scope>NUCLEOTIDE SEQUENCE</scope>
    <source>
        <strain evidence="9">F60SS</strain>
        <tissue evidence="9">Leaves</tissue>
    </source>
</reference>
<gene>
    <name evidence="9" type="primary">RRP4</name>
    <name evidence="9" type="ORF">Tsubulata_023835</name>
</gene>
<evidence type="ECO:0000259" key="7">
    <source>
        <dbReference type="Pfam" id="PF15985"/>
    </source>
</evidence>
<feature type="domain" description="K Homology" evidence="7">
    <location>
        <begin position="180"/>
        <end position="221"/>
    </location>
</feature>
<dbReference type="GO" id="GO:0071035">
    <property type="term" value="P:nuclear polyadenylation-dependent rRNA catabolic process"/>
    <property type="evidence" value="ECO:0007669"/>
    <property type="project" value="TreeGrafter"/>
</dbReference>
<evidence type="ECO:0000313" key="9">
    <source>
        <dbReference type="EMBL" id="KAJ4842911.1"/>
    </source>
</evidence>
<name>A0A9Q0JHM0_9ROSI</name>
<dbReference type="InterPro" id="IPR036612">
    <property type="entry name" value="KH_dom_type_1_sf"/>
</dbReference>
<evidence type="ECO:0000256" key="5">
    <source>
        <dbReference type="ARBA" id="ARBA00022884"/>
    </source>
</evidence>
<keyword evidence="4" id="KW-0271">Exosome</keyword>
<evidence type="ECO:0000313" key="10">
    <source>
        <dbReference type="Proteomes" id="UP001141552"/>
    </source>
</evidence>
<dbReference type="OrthoDB" id="1650at2759"/>
<dbReference type="GO" id="GO:0000177">
    <property type="term" value="C:cytoplasmic exosome (RNase complex)"/>
    <property type="evidence" value="ECO:0007669"/>
    <property type="project" value="TreeGrafter"/>
</dbReference>
<comment type="similarity">
    <text evidence="2">Belongs to the RRP4 family.</text>
</comment>
<dbReference type="Gene3D" id="2.40.50.140">
    <property type="entry name" value="Nucleic acid-binding proteins"/>
    <property type="match status" value="1"/>
</dbReference>
<organism evidence="9 10">
    <name type="scientific">Turnera subulata</name>
    <dbReference type="NCBI Taxonomy" id="218843"/>
    <lineage>
        <taxon>Eukaryota</taxon>
        <taxon>Viridiplantae</taxon>
        <taxon>Streptophyta</taxon>
        <taxon>Embryophyta</taxon>
        <taxon>Tracheophyta</taxon>
        <taxon>Spermatophyta</taxon>
        <taxon>Magnoliopsida</taxon>
        <taxon>eudicotyledons</taxon>
        <taxon>Gunneridae</taxon>
        <taxon>Pentapetalae</taxon>
        <taxon>rosids</taxon>
        <taxon>fabids</taxon>
        <taxon>Malpighiales</taxon>
        <taxon>Passifloraceae</taxon>
        <taxon>Turnera</taxon>
    </lineage>
</organism>
<dbReference type="GO" id="GO:0000176">
    <property type="term" value="C:nuclear exosome (RNase complex)"/>
    <property type="evidence" value="ECO:0007669"/>
    <property type="project" value="TreeGrafter"/>
</dbReference>
<dbReference type="GO" id="GO:0000467">
    <property type="term" value="P:exonucleolytic trimming to generate mature 3'-end of 5.8S rRNA from tricistronic rRNA transcript (SSU-rRNA, 5.8S rRNA, LSU-rRNA)"/>
    <property type="evidence" value="ECO:0007669"/>
    <property type="project" value="TreeGrafter"/>
</dbReference>
<dbReference type="SUPFAM" id="SSF110324">
    <property type="entry name" value="Ribosomal L27 protein-like"/>
    <property type="match status" value="1"/>
</dbReference>
<evidence type="ECO:0000256" key="6">
    <source>
        <dbReference type="ARBA" id="ARBA00023242"/>
    </source>
</evidence>
<dbReference type="Pfam" id="PF21266">
    <property type="entry name" value="S1_RRP4"/>
    <property type="match status" value="1"/>
</dbReference>
<dbReference type="GO" id="GO:0071051">
    <property type="term" value="P:poly(A)-dependent snoRNA 3'-end processing"/>
    <property type="evidence" value="ECO:0007669"/>
    <property type="project" value="TreeGrafter"/>
</dbReference>
<dbReference type="GO" id="GO:0003723">
    <property type="term" value="F:RNA binding"/>
    <property type="evidence" value="ECO:0007669"/>
    <property type="project" value="UniProtKB-KW"/>
</dbReference>
<dbReference type="InterPro" id="IPR026699">
    <property type="entry name" value="Exosome_RNA_bind1/RRP40/RRP4"/>
</dbReference>
<dbReference type="Gene3D" id="2.40.50.100">
    <property type="match status" value="1"/>
</dbReference>
<dbReference type="Pfam" id="PF15985">
    <property type="entry name" value="KH_6"/>
    <property type="match status" value="1"/>
</dbReference>
<dbReference type="InterPro" id="IPR012340">
    <property type="entry name" value="NA-bd_OB-fold"/>
</dbReference>
<evidence type="ECO:0000256" key="3">
    <source>
        <dbReference type="ARBA" id="ARBA00022552"/>
    </source>
</evidence>
<dbReference type="GO" id="GO:0071038">
    <property type="term" value="P:TRAMP-dependent tRNA surveillance pathway"/>
    <property type="evidence" value="ECO:0007669"/>
    <property type="project" value="TreeGrafter"/>
</dbReference>
<dbReference type="InterPro" id="IPR048565">
    <property type="entry name" value="S1_RRP4"/>
</dbReference>
<dbReference type="PANTHER" id="PTHR21321">
    <property type="entry name" value="PNAS-3 RELATED"/>
    <property type="match status" value="1"/>
</dbReference>
<accession>A0A9Q0JHM0</accession>
<keyword evidence="3" id="KW-0698">rRNA processing</keyword>
<dbReference type="InterPro" id="IPR004088">
    <property type="entry name" value="KH_dom_type_1"/>
</dbReference>
<dbReference type="SUPFAM" id="SSF54791">
    <property type="entry name" value="Eukaryotic type KH-domain (KH-domain type I)"/>
    <property type="match status" value="1"/>
</dbReference>